<feature type="transmembrane region" description="Helical" evidence="1">
    <location>
        <begin position="106"/>
        <end position="126"/>
    </location>
</feature>
<proteinExistence type="predicted"/>
<sequence length="161" mass="16950">MIEQIATVLAVESDGVWLGTTPVTTCNSCHASDDCGTGIVAKTMTPRQNRFFVTTELPLLPGEQVKVATAGQQLVTAALLVYLLPLVLMMSSALLVHLGWQAAEGWVMLAAAVGAGTGLLIARYYGATMANQQQLSILAVLPDISVQQQYSASGEPSTKNT</sequence>
<reference evidence="3" key="1">
    <citation type="submission" date="2017-09" db="EMBL/GenBank/DDBJ databases">
        <authorList>
            <person name="Varghese N."/>
            <person name="Submissions S."/>
        </authorList>
    </citation>
    <scope>NUCLEOTIDE SEQUENCE [LARGE SCALE GENOMIC DNA]</scope>
    <source>
        <strain evidence="3">CGMCC 1.12461</strain>
    </source>
</reference>
<evidence type="ECO:0000313" key="2">
    <source>
        <dbReference type="EMBL" id="SNY53117.1"/>
    </source>
</evidence>
<dbReference type="PANTHER" id="PTHR35867">
    <property type="entry name" value="PROTEIN RSEC"/>
    <property type="match status" value="1"/>
</dbReference>
<dbReference type="PIRSF" id="PIRSF004923">
    <property type="entry name" value="RseC"/>
    <property type="match status" value="1"/>
</dbReference>
<keyword evidence="1" id="KW-1133">Transmembrane helix</keyword>
<dbReference type="Pfam" id="PF04246">
    <property type="entry name" value="RseC_MucC"/>
    <property type="match status" value="1"/>
</dbReference>
<accession>A0A285IZP2</accession>
<name>A0A285IZP2_9GAMM</name>
<dbReference type="InterPro" id="IPR026268">
    <property type="entry name" value="RseC"/>
</dbReference>
<dbReference type="PANTHER" id="PTHR35867:SF1">
    <property type="entry name" value="PROTEIN RSEC"/>
    <property type="match status" value="1"/>
</dbReference>
<dbReference type="OrthoDB" id="9795854at2"/>
<keyword evidence="1" id="KW-0472">Membrane</keyword>
<dbReference type="InterPro" id="IPR007359">
    <property type="entry name" value="SigmaE_reg_RseC_MucC"/>
</dbReference>
<organism evidence="2 3">
    <name type="scientific">Arsukibacterium tuosuense</name>
    <dbReference type="NCBI Taxonomy" id="1323745"/>
    <lineage>
        <taxon>Bacteria</taxon>
        <taxon>Pseudomonadati</taxon>
        <taxon>Pseudomonadota</taxon>
        <taxon>Gammaproteobacteria</taxon>
        <taxon>Chromatiales</taxon>
        <taxon>Chromatiaceae</taxon>
        <taxon>Arsukibacterium</taxon>
    </lineage>
</organism>
<dbReference type="EMBL" id="OBEB01000004">
    <property type="protein sequence ID" value="SNY53117.1"/>
    <property type="molecule type" value="Genomic_DNA"/>
</dbReference>
<evidence type="ECO:0000313" key="3">
    <source>
        <dbReference type="Proteomes" id="UP000219353"/>
    </source>
</evidence>
<gene>
    <name evidence="2" type="ORF">SAMN06297280_2307</name>
</gene>
<feature type="transmembrane region" description="Helical" evidence="1">
    <location>
        <begin position="74"/>
        <end position="100"/>
    </location>
</feature>
<keyword evidence="3" id="KW-1185">Reference proteome</keyword>
<dbReference type="RefSeq" id="WP_097111537.1">
    <property type="nucleotide sequence ID" value="NZ_OBEB01000004.1"/>
</dbReference>
<dbReference type="Proteomes" id="UP000219353">
    <property type="component" value="Unassembled WGS sequence"/>
</dbReference>
<dbReference type="AlphaFoldDB" id="A0A285IZP2"/>
<evidence type="ECO:0000256" key="1">
    <source>
        <dbReference type="SAM" id="Phobius"/>
    </source>
</evidence>
<keyword evidence="1" id="KW-0812">Transmembrane</keyword>
<protein>
    <submittedName>
        <fullName evidence="2">Positive regulator of sigma(E), RseC/MucC</fullName>
    </submittedName>
</protein>